<dbReference type="SUPFAM" id="SSF111369">
    <property type="entry name" value="HlyD-like secretion proteins"/>
    <property type="match status" value="1"/>
</dbReference>
<dbReference type="InterPro" id="IPR050465">
    <property type="entry name" value="UPF0194_transport"/>
</dbReference>
<feature type="domain" description="Multidrug resistance protein MdtA-like barrel-sandwich hybrid" evidence="5">
    <location>
        <begin position="81"/>
        <end position="117"/>
    </location>
</feature>
<evidence type="ECO:0000256" key="1">
    <source>
        <dbReference type="ARBA" id="ARBA00004196"/>
    </source>
</evidence>
<dbReference type="RefSeq" id="WP_020851027.1">
    <property type="nucleotide sequence ID" value="NZ_CP006696.1"/>
</dbReference>
<dbReference type="HOGENOM" id="CLU_156644_0_0_6"/>
<name>A0A060H619_XYLFS</name>
<dbReference type="AlphaFoldDB" id="A0A060H619"/>
<dbReference type="PANTHER" id="PTHR32347:SF23">
    <property type="entry name" value="BLL5650 PROTEIN"/>
    <property type="match status" value="1"/>
</dbReference>
<dbReference type="PANTHER" id="PTHR32347">
    <property type="entry name" value="EFFLUX SYSTEM COMPONENT YKNX-RELATED"/>
    <property type="match status" value="1"/>
</dbReference>
<dbReference type="Proteomes" id="UP000027215">
    <property type="component" value="Chromosome"/>
</dbReference>
<comment type="subcellular location">
    <subcellularLocation>
        <location evidence="1">Cell envelope</location>
    </subcellularLocation>
</comment>
<evidence type="ECO:0000313" key="7">
    <source>
        <dbReference type="Proteomes" id="UP000027215"/>
    </source>
</evidence>
<dbReference type="InterPro" id="IPR058625">
    <property type="entry name" value="MdtA-like_BSH"/>
</dbReference>
<keyword evidence="4" id="KW-0812">Transmembrane</keyword>
<dbReference type="PATRIC" id="fig|155920.8.peg.553"/>
<reference evidence="6 7" key="1">
    <citation type="submission" date="2013-08" db="EMBL/GenBank/DDBJ databases">
        <authorList>
            <person name="Stouthamer R."/>
            <person name="Nunney L."/>
        </authorList>
    </citation>
    <scope>NUCLEOTIDE SEQUENCE [LARGE SCALE GENOMIC DNA]</scope>
    <source>
        <strain evidence="7">ann-1</strain>
    </source>
</reference>
<evidence type="ECO:0000256" key="4">
    <source>
        <dbReference type="SAM" id="Phobius"/>
    </source>
</evidence>
<evidence type="ECO:0000259" key="5">
    <source>
        <dbReference type="Pfam" id="PF25917"/>
    </source>
</evidence>
<evidence type="ECO:0000256" key="2">
    <source>
        <dbReference type="ARBA" id="ARBA00009477"/>
    </source>
</evidence>
<dbReference type="KEGG" id="xfs:D934_02270"/>
<comment type="similarity">
    <text evidence="2">Belongs to the membrane fusion protein (MFP) (TC 8.A.1) family.</text>
</comment>
<dbReference type="Gene3D" id="2.40.50.100">
    <property type="match status" value="1"/>
</dbReference>
<evidence type="ECO:0000256" key="3">
    <source>
        <dbReference type="ARBA" id="ARBA00023054"/>
    </source>
</evidence>
<evidence type="ECO:0000313" key="6">
    <source>
        <dbReference type="EMBL" id="AIC11008.1"/>
    </source>
</evidence>
<keyword evidence="4" id="KW-0472">Membrane</keyword>
<feature type="transmembrane region" description="Helical" evidence="4">
    <location>
        <begin position="27"/>
        <end position="46"/>
    </location>
</feature>
<accession>A0A060H619</accession>
<dbReference type="Pfam" id="PF25917">
    <property type="entry name" value="BSH_RND"/>
    <property type="match status" value="1"/>
</dbReference>
<gene>
    <name evidence="6" type="ORF">D934_02270</name>
</gene>
<proteinExistence type="inferred from homology"/>
<protein>
    <submittedName>
        <fullName evidence="6">Membrane protein</fullName>
    </submittedName>
</protein>
<keyword evidence="4" id="KW-1133">Transmembrane helix</keyword>
<organism evidence="6 7">
    <name type="scientific">Xylella fastidiosa subsp. sandyi Ann-1</name>
    <dbReference type="NCBI Taxonomy" id="155920"/>
    <lineage>
        <taxon>Bacteria</taxon>
        <taxon>Pseudomonadati</taxon>
        <taxon>Pseudomonadota</taxon>
        <taxon>Gammaproteobacteria</taxon>
        <taxon>Lysobacterales</taxon>
        <taxon>Lysobacteraceae</taxon>
        <taxon>Xylella</taxon>
    </lineage>
</organism>
<dbReference type="EMBL" id="CP006696">
    <property type="protein sequence ID" value="AIC11008.1"/>
    <property type="molecule type" value="Genomic_DNA"/>
</dbReference>
<keyword evidence="3" id="KW-0175">Coiled coil</keyword>
<sequence length="134" mass="14527">MNHSKLLNELRIEQDQRANDCRGKGRWMAIVVSIAVIHLMVAVVWWRTQGVILVQRVTAISSRSSAATPLLQGTGYVIARRQATVSAQVSGVLVQLLIEEGDTVKAGQVIARFDDSALRTEFNTAVVSVEAAAA</sequence>
<dbReference type="GO" id="GO:0030313">
    <property type="term" value="C:cell envelope"/>
    <property type="evidence" value="ECO:0007669"/>
    <property type="project" value="UniProtKB-SubCell"/>
</dbReference>